<sequence>MERDSAAAWEVEMSETFAVAVWCTTMCVGPVDRTSIACPGARAPQSARVKTFGVAAALASRAVVVSIVPPSSTPPARSTAPRSMVLRSSLSAAIDRVLSVRGIQDADTEDTIDYQE</sequence>
<reference evidence="1 2" key="1">
    <citation type="journal article" date="2014" name="Int. J. Syst. Evol. Microbiol.">
        <title>Complete genome sequence of Corynebacterium casei LMG S-19264T (=DSM 44701T), isolated from a smear-ripened cheese.</title>
        <authorList>
            <consortium name="US DOE Joint Genome Institute (JGI-PGF)"/>
            <person name="Walter F."/>
            <person name="Albersmeier A."/>
            <person name="Kalinowski J."/>
            <person name="Ruckert C."/>
        </authorList>
    </citation>
    <scope>NUCLEOTIDE SEQUENCE [LARGE SCALE GENOMIC DNA]</scope>
    <source>
        <strain evidence="1 2">KCTC 19473</strain>
    </source>
</reference>
<proteinExistence type="predicted"/>
<protein>
    <submittedName>
        <fullName evidence="1">Uncharacterized protein</fullName>
    </submittedName>
</protein>
<dbReference type="EMBL" id="BMXL01000034">
    <property type="protein sequence ID" value="GHD35453.1"/>
    <property type="molecule type" value="Genomic_DNA"/>
</dbReference>
<gene>
    <name evidence="1" type="ORF">GCM10007147_41910</name>
</gene>
<name>A0A918XL07_9ACTN</name>
<dbReference type="Proteomes" id="UP000654947">
    <property type="component" value="Unassembled WGS sequence"/>
</dbReference>
<comment type="caution">
    <text evidence="1">The sequence shown here is derived from an EMBL/GenBank/DDBJ whole genome shotgun (WGS) entry which is preliminary data.</text>
</comment>
<organism evidence="1 2">
    <name type="scientific">Nocardiopsis kunsanensis</name>
    <dbReference type="NCBI Taxonomy" id="141693"/>
    <lineage>
        <taxon>Bacteria</taxon>
        <taxon>Bacillati</taxon>
        <taxon>Actinomycetota</taxon>
        <taxon>Actinomycetes</taxon>
        <taxon>Streptosporangiales</taxon>
        <taxon>Nocardiopsidaceae</taxon>
        <taxon>Nocardiopsis</taxon>
    </lineage>
</organism>
<accession>A0A918XL07</accession>
<evidence type="ECO:0000313" key="2">
    <source>
        <dbReference type="Proteomes" id="UP000654947"/>
    </source>
</evidence>
<evidence type="ECO:0000313" key="1">
    <source>
        <dbReference type="EMBL" id="GHD35453.1"/>
    </source>
</evidence>
<keyword evidence="2" id="KW-1185">Reference proteome</keyword>
<dbReference type="AlphaFoldDB" id="A0A918XL07"/>